<evidence type="ECO:0000256" key="8">
    <source>
        <dbReference type="ARBA" id="ARBA00023224"/>
    </source>
</evidence>
<evidence type="ECO:0000256" key="2">
    <source>
        <dbReference type="ARBA" id="ARBA00022692"/>
    </source>
</evidence>
<evidence type="ECO:0000256" key="7">
    <source>
        <dbReference type="ARBA" id="ARBA00023180"/>
    </source>
</evidence>
<keyword evidence="8" id="KW-0807">Transducer</keyword>
<name>A0A811YWH0_NYCPR</name>
<keyword evidence="6" id="KW-0675">Receptor</keyword>
<dbReference type="Pfam" id="PF00001">
    <property type="entry name" value="7tm_1"/>
    <property type="match status" value="1"/>
</dbReference>
<evidence type="ECO:0000256" key="6">
    <source>
        <dbReference type="ARBA" id="ARBA00023170"/>
    </source>
</evidence>
<keyword evidence="7" id="KW-0325">Glycoprotein</keyword>
<feature type="transmembrane region" description="Helical" evidence="9">
    <location>
        <begin position="227"/>
        <end position="243"/>
    </location>
</feature>
<dbReference type="EMBL" id="CAJHUB010000750">
    <property type="protein sequence ID" value="CAD7680790.1"/>
    <property type="molecule type" value="Genomic_DNA"/>
</dbReference>
<keyword evidence="5 9" id="KW-0472">Membrane</keyword>
<protein>
    <submittedName>
        <fullName evidence="11">(raccoon dog) hypothetical protein</fullName>
    </submittedName>
</protein>
<evidence type="ECO:0000259" key="10">
    <source>
        <dbReference type="PROSITE" id="PS50262"/>
    </source>
</evidence>
<gene>
    <name evidence="11" type="ORF">NYPRO_LOCUS13582</name>
</gene>
<feature type="transmembrane region" description="Helical" evidence="9">
    <location>
        <begin position="146"/>
        <end position="165"/>
    </location>
</feature>
<dbReference type="GO" id="GO:0035025">
    <property type="term" value="P:positive regulation of Rho protein signal transduction"/>
    <property type="evidence" value="ECO:0007669"/>
    <property type="project" value="TreeGrafter"/>
</dbReference>
<dbReference type="GO" id="GO:0005886">
    <property type="term" value="C:plasma membrane"/>
    <property type="evidence" value="ECO:0007669"/>
    <property type="project" value="TreeGrafter"/>
</dbReference>
<feature type="domain" description="G-protein coupled receptors family 1 profile" evidence="10">
    <location>
        <begin position="60"/>
        <end position="141"/>
    </location>
</feature>
<feature type="transmembrane region" description="Helical" evidence="9">
    <location>
        <begin position="118"/>
        <end position="139"/>
    </location>
</feature>
<dbReference type="SUPFAM" id="SSF81321">
    <property type="entry name" value="Family A G protein-coupled receptor-like"/>
    <property type="match status" value="1"/>
</dbReference>
<feature type="transmembrane region" description="Helical" evidence="9">
    <location>
        <begin position="255"/>
        <end position="276"/>
    </location>
</feature>
<reference evidence="11" key="1">
    <citation type="submission" date="2020-12" db="EMBL/GenBank/DDBJ databases">
        <authorList>
            <consortium name="Molecular Ecology Group"/>
        </authorList>
    </citation>
    <scope>NUCLEOTIDE SEQUENCE</scope>
    <source>
        <strain evidence="11">TBG_1078</strain>
    </source>
</reference>
<feature type="transmembrane region" description="Helical" evidence="9">
    <location>
        <begin position="78"/>
        <end position="98"/>
    </location>
</feature>
<keyword evidence="12" id="KW-1185">Reference proteome</keyword>
<dbReference type="InterPro" id="IPR017452">
    <property type="entry name" value="GPCR_Rhodpsn_7TM"/>
</dbReference>
<keyword evidence="4" id="KW-0297">G-protein coupled receptor</keyword>
<evidence type="ECO:0000313" key="11">
    <source>
        <dbReference type="EMBL" id="CAD7680790.1"/>
    </source>
</evidence>
<dbReference type="InterPro" id="IPR000276">
    <property type="entry name" value="GPCR_Rhodpsn"/>
</dbReference>
<evidence type="ECO:0000256" key="3">
    <source>
        <dbReference type="ARBA" id="ARBA00022989"/>
    </source>
</evidence>
<proteinExistence type="predicted"/>
<dbReference type="Gene3D" id="1.20.1070.10">
    <property type="entry name" value="Rhodopsin 7-helix transmembrane proteins"/>
    <property type="match status" value="1"/>
</dbReference>
<dbReference type="PANTHER" id="PTHR24232:SF21">
    <property type="entry name" value="PROTEINASE-ACTIVATED RECEPTOR 2"/>
    <property type="match status" value="1"/>
</dbReference>
<dbReference type="PANTHER" id="PTHR24232">
    <property type="entry name" value="G-PROTEIN COUPLED RECEPTOR"/>
    <property type="match status" value="1"/>
</dbReference>
<dbReference type="PROSITE" id="PS50262">
    <property type="entry name" value="G_PROTEIN_RECEP_F1_2"/>
    <property type="match status" value="1"/>
</dbReference>
<evidence type="ECO:0000256" key="5">
    <source>
        <dbReference type="ARBA" id="ARBA00023136"/>
    </source>
</evidence>
<dbReference type="GO" id="GO:0007200">
    <property type="term" value="P:phospholipase C-activating G protein-coupled receptor signaling pathway"/>
    <property type="evidence" value="ECO:0007669"/>
    <property type="project" value="TreeGrafter"/>
</dbReference>
<dbReference type="InterPro" id="IPR002281">
    <property type="entry name" value="Pro_rcpt_2"/>
</dbReference>
<organism evidence="11 12">
    <name type="scientific">Nyctereutes procyonoides</name>
    <name type="common">Raccoon dog</name>
    <name type="synonym">Canis procyonoides</name>
    <dbReference type="NCBI Taxonomy" id="34880"/>
    <lineage>
        <taxon>Eukaryota</taxon>
        <taxon>Metazoa</taxon>
        <taxon>Chordata</taxon>
        <taxon>Craniata</taxon>
        <taxon>Vertebrata</taxon>
        <taxon>Euteleostomi</taxon>
        <taxon>Mammalia</taxon>
        <taxon>Eutheria</taxon>
        <taxon>Laurasiatheria</taxon>
        <taxon>Carnivora</taxon>
        <taxon>Caniformia</taxon>
        <taxon>Canidae</taxon>
        <taxon>Nyctereutes</taxon>
    </lineage>
</organism>
<accession>A0A811YWH0</accession>
<dbReference type="PRINTS" id="PR01152">
    <property type="entry name" value="PROTEASEAR2"/>
</dbReference>
<sequence>MTETMLGSSPGRVNTNEIFHMIAFRNKRNSKGRSVLANIDSSSQITGKGVIVKPDFSVDDNDITLWVFLSQTKGQHPAVVYMANLALADLLSGIWFPLKIAYNMHGNNWVYGEALCKVLIGFFYGNMYYSILLMTCLRVQRKKAKTAFGVLLGIWVLPVIIPLYIMKQAGYIPALNIITCHDVLPKEVFVGDILFPAFLVVSAYILMVRTFQSSAMDEHLGKKRQRAIKLIVIFLPLVHYFLIRNRSQSHIYIQYIVALCLSTLNSCSDPFVCYLVSQDFRDHAKNALLC</sequence>
<evidence type="ECO:0000256" key="9">
    <source>
        <dbReference type="SAM" id="Phobius"/>
    </source>
</evidence>
<evidence type="ECO:0000313" key="12">
    <source>
        <dbReference type="Proteomes" id="UP000645828"/>
    </source>
</evidence>
<keyword evidence="2 9" id="KW-0812">Transmembrane</keyword>
<dbReference type="GO" id="GO:0015057">
    <property type="term" value="F:thrombin-activated receptor activity"/>
    <property type="evidence" value="ECO:0007669"/>
    <property type="project" value="InterPro"/>
</dbReference>
<comment type="subcellular location">
    <subcellularLocation>
        <location evidence="1">Membrane</location>
        <topology evidence="1">Multi-pass membrane protein</topology>
    </subcellularLocation>
</comment>
<dbReference type="PRINTS" id="PR00237">
    <property type="entry name" value="GPCRRHODOPSN"/>
</dbReference>
<comment type="caution">
    <text evidence="11">The sequence shown here is derived from an EMBL/GenBank/DDBJ whole genome shotgun (WGS) entry which is preliminary data.</text>
</comment>
<keyword evidence="3 9" id="KW-1133">Transmembrane helix</keyword>
<dbReference type="AlphaFoldDB" id="A0A811YWH0"/>
<feature type="transmembrane region" description="Helical" evidence="9">
    <location>
        <begin position="188"/>
        <end position="206"/>
    </location>
</feature>
<evidence type="ECO:0000256" key="4">
    <source>
        <dbReference type="ARBA" id="ARBA00023040"/>
    </source>
</evidence>
<evidence type="ECO:0000256" key="1">
    <source>
        <dbReference type="ARBA" id="ARBA00004141"/>
    </source>
</evidence>
<dbReference type="Proteomes" id="UP000645828">
    <property type="component" value="Unassembled WGS sequence"/>
</dbReference>